<evidence type="ECO:0000313" key="4">
    <source>
        <dbReference type="Proteomes" id="UP001580391"/>
    </source>
</evidence>
<keyword evidence="4" id="KW-1185">Reference proteome</keyword>
<reference evidence="1 4" key="2">
    <citation type="submission" date="2024-09" db="EMBL/GenBank/DDBJ databases">
        <title>Taxonomic and Genotyping Characterization of Leptospira Strains isolated from Multiple Sources in Colombia highlights the importance of intermediate species.</title>
        <authorList>
            <person name="Torres Higuera L."/>
            <person name="Rojas Tapias D."/>
            <person name="Jimenez Velasquez S."/>
            <person name="Renjifo Ibanez C."/>
        </authorList>
    </citation>
    <scope>NUCLEOTIDE SEQUENCE [LARGE SCALE GENOMIC DNA]</scope>
    <source>
        <strain evidence="1 4">Lep080</strain>
    </source>
</reference>
<dbReference type="RefSeq" id="WP_016544316.1">
    <property type="nucleotide sequence ID" value="NZ_JBHILI010000004.1"/>
</dbReference>
<dbReference type="InterPro" id="IPR008620">
    <property type="entry name" value="FixH"/>
</dbReference>
<organism evidence="2 3">
    <name type="scientific">Leptospira wolffii</name>
    <dbReference type="NCBI Taxonomy" id="409998"/>
    <lineage>
        <taxon>Bacteria</taxon>
        <taxon>Pseudomonadati</taxon>
        <taxon>Spirochaetota</taxon>
        <taxon>Spirochaetia</taxon>
        <taxon>Leptospirales</taxon>
        <taxon>Leptospiraceae</taxon>
        <taxon>Leptospira</taxon>
    </lineage>
</organism>
<evidence type="ECO:0000313" key="3">
    <source>
        <dbReference type="Proteomes" id="UP000231912"/>
    </source>
</evidence>
<dbReference type="Pfam" id="PF05751">
    <property type="entry name" value="FixH"/>
    <property type="match status" value="1"/>
</dbReference>
<name>A0A2M9Z8K6_9LEPT</name>
<proteinExistence type="predicted"/>
<dbReference type="EMBL" id="NPDT01000008">
    <property type="protein sequence ID" value="PJZ64672.1"/>
    <property type="molecule type" value="Genomic_DNA"/>
</dbReference>
<dbReference type="EMBL" id="JBHILJ010000003">
    <property type="protein sequence ID" value="MFB5736363.1"/>
    <property type="molecule type" value="Genomic_DNA"/>
</dbReference>
<dbReference type="AlphaFoldDB" id="A0A2M9Z8K6"/>
<protein>
    <submittedName>
        <fullName evidence="1">FixH family protein</fullName>
    </submittedName>
    <submittedName>
        <fullName evidence="2">Nitrogen fixation protein FixH</fullName>
    </submittedName>
</protein>
<reference evidence="2 3" key="1">
    <citation type="submission" date="2017-07" db="EMBL/GenBank/DDBJ databases">
        <title>Leptospira spp. isolated from tropical soils.</title>
        <authorList>
            <person name="Thibeaux R."/>
            <person name="Iraola G."/>
            <person name="Ferres I."/>
            <person name="Bierque E."/>
            <person name="Girault D."/>
            <person name="Soupe-Gilbert M.-E."/>
            <person name="Picardeau M."/>
            <person name="Goarant C."/>
        </authorList>
    </citation>
    <scope>NUCLEOTIDE SEQUENCE [LARGE SCALE GENOMIC DNA]</scope>
    <source>
        <strain evidence="2 3">FH2-C-A2</strain>
    </source>
</reference>
<dbReference type="Proteomes" id="UP001580391">
    <property type="component" value="Unassembled WGS sequence"/>
</dbReference>
<accession>A0A2M9Z8K6</accession>
<gene>
    <name evidence="1" type="ORF">ACE5IX_07595</name>
    <name evidence="2" type="ORF">CH371_16220</name>
</gene>
<dbReference type="Proteomes" id="UP000231912">
    <property type="component" value="Unassembled WGS sequence"/>
</dbReference>
<comment type="caution">
    <text evidence="2">The sequence shown here is derived from an EMBL/GenBank/DDBJ whole genome shotgun (WGS) entry which is preliminary data.</text>
</comment>
<sequence>MHKSLKRAFFVVGASFLGMFVATFFTVKIALAGHTPPVDANYYEKGLKYDQTVFAQREMSANGYDLEADWFQKQSGLHPGKQKLQVKFVKNSKSVSGAKLEIRLERSATDAFNKKIELKETSSGIYEGETEVPFSGSWRAVISAKLGDQIMEKTRQIEVLK</sequence>
<evidence type="ECO:0000313" key="2">
    <source>
        <dbReference type="EMBL" id="PJZ64672.1"/>
    </source>
</evidence>
<evidence type="ECO:0000313" key="1">
    <source>
        <dbReference type="EMBL" id="MFB5736363.1"/>
    </source>
</evidence>